<sequence>MCVTLILTRRSLSWAFLSTAETGRRATAHVVQFDHNNPRMPPYRIPKKKHVCKFHQATSKLFKENIPNKGSTKAKNKLATKKNDRLTSSLGNKGKQALIGTPPG</sequence>
<name>A0A915HRD4_ROMCU</name>
<evidence type="ECO:0000313" key="4">
    <source>
        <dbReference type="WBParaSite" id="nRc.2.0.1.t04299-RA"/>
    </source>
</evidence>
<keyword evidence="3" id="KW-1185">Reference proteome</keyword>
<reference evidence="4" key="1">
    <citation type="submission" date="2022-11" db="UniProtKB">
        <authorList>
            <consortium name="WormBaseParasite"/>
        </authorList>
    </citation>
    <scope>IDENTIFICATION</scope>
</reference>
<organism evidence="3 4">
    <name type="scientific">Romanomermis culicivorax</name>
    <name type="common">Nematode worm</name>
    <dbReference type="NCBI Taxonomy" id="13658"/>
    <lineage>
        <taxon>Eukaryota</taxon>
        <taxon>Metazoa</taxon>
        <taxon>Ecdysozoa</taxon>
        <taxon>Nematoda</taxon>
        <taxon>Enoplea</taxon>
        <taxon>Dorylaimia</taxon>
        <taxon>Mermithida</taxon>
        <taxon>Mermithoidea</taxon>
        <taxon>Mermithidae</taxon>
        <taxon>Romanomermis</taxon>
    </lineage>
</organism>
<evidence type="ECO:0000256" key="1">
    <source>
        <dbReference type="SAM" id="MobiDB-lite"/>
    </source>
</evidence>
<evidence type="ECO:0000313" key="3">
    <source>
        <dbReference type="Proteomes" id="UP000887565"/>
    </source>
</evidence>
<feature type="signal peptide" evidence="2">
    <location>
        <begin position="1"/>
        <end position="15"/>
    </location>
</feature>
<protein>
    <submittedName>
        <fullName evidence="4">Secreted protein</fullName>
    </submittedName>
</protein>
<keyword evidence="2" id="KW-0732">Signal</keyword>
<dbReference type="Proteomes" id="UP000887565">
    <property type="component" value="Unplaced"/>
</dbReference>
<dbReference type="WBParaSite" id="nRc.2.0.1.t04299-RA">
    <property type="protein sequence ID" value="nRc.2.0.1.t04299-RA"/>
    <property type="gene ID" value="nRc.2.0.1.g04299"/>
</dbReference>
<accession>A0A915HRD4</accession>
<proteinExistence type="predicted"/>
<feature type="chain" id="PRO_5037781956" evidence="2">
    <location>
        <begin position="16"/>
        <end position="104"/>
    </location>
</feature>
<dbReference type="AlphaFoldDB" id="A0A915HRD4"/>
<feature type="region of interest" description="Disordered" evidence="1">
    <location>
        <begin position="66"/>
        <end position="104"/>
    </location>
</feature>
<evidence type="ECO:0000256" key="2">
    <source>
        <dbReference type="SAM" id="SignalP"/>
    </source>
</evidence>